<dbReference type="PRINTS" id="PR00123">
    <property type="entry name" value="ATPASEA"/>
</dbReference>
<proteinExistence type="inferred from homology"/>
<name>A0A1G9U5S6_9SPHI</name>
<keyword evidence="9 11" id="KW-0472">Membrane</keyword>
<comment type="similarity">
    <text evidence="2 11 12">Belongs to the ATPase A chain family.</text>
</comment>
<evidence type="ECO:0000256" key="5">
    <source>
        <dbReference type="ARBA" id="ARBA00022692"/>
    </source>
</evidence>
<feature type="transmembrane region" description="Helical" evidence="11">
    <location>
        <begin position="353"/>
        <end position="374"/>
    </location>
</feature>
<dbReference type="Gene3D" id="1.20.120.220">
    <property type="entry name" value="ATP synthase, F0 complex, subunit A"/>
    <property type="match status" value="1"/>
</dbReference>
<dbReference type="InterPro" id="IPR045083">
    <property type="entry name" value="ATP_synth_F0_asu_bact/mt"/>
</dbReference>
<evidence type="ECO:0000256" key="10">
    <source>
        <dbReference type="ARBA" id="ARBA00023310"/>
    </source>
</evidence>
<dbReference type="InterPro" id="IPR035908">
    <property type="entry name" value="F0_ATP_A_sf"/>
</dbReference>
<evidence type="ECO:0000256" key="9">
    <source>
        <dbReference type="ARBA" id="ARBA00023136"/>
    </source>
</evidence>
<evidence type="ECO:0000313" key="14">
    <source>
        <dbReference type="Proteomes" id="UP000199226"/>
    </source>
</evidence>
<evidence type="ECO:0000256" key="2">
    <source>
        <dbReference type="ARBA" id="ARBA00006810"/>
    </source>
</evidence>
<reference evidence="14" key="1">
    <citation type="submission" date="2016-10" db="EMBL/GenBank/DDBJ databases">
        <authorList>
            <person name="Varghese N."/>
            <person name="Submissions S."/>
        </authorList>
    </citation>
    <scope>NUCLEOTIDE SEQUENCE [LARGE SCALE GENOMIC DNA]</scope>
    <source>
        <strain evidence="14">DSM 24536</strain>
    </source>
</reference>
<dbReference type="Proteomes" id="UP000199226">
    <property type="component" value="Unassembled WGS sequence"/>
</dbReference>
<keyword evidence="5 11" id="KW-0812">Transmembrane</keyword>
<evidence type="ECO:0000256" key="1">
    <source>
        <dbReference type="ARBA" id="ARBA00004141"/>
    </source>
</evidence>
<gene>
    <name evidence="11" type="primary">atpB</name>
    <name evidence="13" type="ORF">SAMN05421813_11561</name>
</gene>
<keyword evidence="10 11" id="KW-0066">ATP synthesis</keyword>
<protein>
    <recommendedName>
        <fullName evidence="11 12">ATP synthase subunit a</fullName>
    </recommendedName>
    <alternativeName>
        <fullName evidence="11">ATP synthase F0 sector subunit a</fullName>
    </alternativeName>
    <alternativeName>
        <fullName evidence="11">F-ATPase subunit 6</fullName>
    </alternativeName>
</protein>
<feature type="transmembrane region" description="Helical" evidence="11">
    <location>
        <begin position="12"/>
        <end position="30"/>
    </location>
</feature>
<accession>A0A1G9U5S6</accession>
<keyword evidence="8 11" id="KW-0406">Ion transport</keyword>
<keyword evidence="11" id="KW-1003">Cell membrane</keyword>
<feature type="transmembrane region" description="Helical" evidence="11">
    <location>
        <begin position="286"/>
        <end position="308"/>
    </location>
</feature>
<evidence type="ECO:0000256" key="11">
    <source>
        <dbReference type="HAMAP-Rule" id="MF_01393"/>
    </source>
</evidence>
<dbReference type="NCBIfam" id="TIGR01131">
    <property type="entry name" value="ATP_synt_6_or_A"/>
    <property type="match status" value="1"/>
</dbReference>
<keyword evidence="14" id="KW-1185">Reference proteome</keyword>
<dbReference type="PANTHER" id="PTHR11410:SF0">
    <property type="entry name" value="ATP SYNTHASE SUBUNIT A"/>
    <property type="match status" value="1"/>
</dbReference>
<keyword evidence="3 11" id="KW-0813">Transport</keyword>
<dbReference type="CDD" id="cd00310">
    <property type="entry name" value="ATP-synt_Fo_a_6"/>
    <property type="match status" value="1"/>
</dbReference>
<organism evidence="13 14">
    <name type="scientific">Daejeonella rubra</name>
    <dbReference type="NCBI Taxonomy" id="990371"/>
    <lineage>
        <taxon>Bacteria</taxon>
        <taxon>Pseudomonadati</taxon>
        <taxon>Bacteroidota</taxon>
        <taxon>Sphingobacteriia</taxon>
        <taxon>Sphingobacteriales</taxon>
        <taxon>Sphingobacteriaceae</taxon>
        <taxon>Daejeonella</taxon>
    </lineage>
</organism>
<evidence type="ECO:0000256" key="6">
    <source>
        <dbReference type="ARBA" id="ARBA00022781"/>
    </source>
</evidence>
<comment type="subcellular location">
    <subcellularLocation>
        <location evidence="11 12">Cell membrane</location>
        <topology evidence="11 12">Multi-pass membrane protein</topology>
    </subcellularLocation>
    <subcellularLocation>
        <location evidence="1">Membrane</location>
        <topology evidence="1">Multi-pass membrane protein</topology>
    </subcellularLocation>
</comment>
<dbReference type="EMBL" id="FNHH01000015">
    <property type="protein sequence ID" value="SDM55316.1"/>
    <property type="molecule type" value="Genomic_DNA"/>
</dbReference>
<comment type="function">
    <text evidence="11 12">Key component of the proton channel; it plays a direct role in the translocation of protons across the membrane.</text>
</comment>
<evidence type="ECO:0000313" key="13">
    <source>
        <dbReference type="EMBL" id="SDM55316.1"/>
    </source>
</evidence>
<keyword evidence="6 11" id="KW-0375">Hydrogen ion transport</keyword>
<dbReference type="GO" id="GO:0045259">
    <property type="term" value="C:proton-transporting ATP synthase complex"/>
    <property type="evidence" value="ECO:0007669"/>
    <property type="project" value="UniProtKB-KW"/>
</dbReference>
<evidence type="ECO:0000256" key="3">
    <source>
        <dbReference type="ARBA" id="ARBA00022448"/>
    </source>
</evidence>
<dbReference type="SUPFAM" id="SSF81336">
    <property type="entry name" value="F1F0 ATP synthase subunit A"/>
    <property type="match status" value="1"/>
</dbReference>
<dbReference type="RefSeq" id="WP_090704995.1">
    <property type="nucleotide sequence ID" value="NZ_FNHH01000015.1"/>
</dbReference>
<feature type="transmembrane region" description="Helical" evidence="11">
    <location>
        <begin position="219"/>
        <end position="241"/>
    </location>
</feature>
<evidence type="ECO:0000256" key="7">
    <source>
        <dbReference type="ARBA" id="ARBA00022989"/>
    </source>
</evidence>
<dbReference type="PANTHER" id="PTHR11410">
    <property type="entry name" value="ATP SYNTHASE SUBUNIT A"/>
    <property type="match status" value="1"/>
</dbReference>
<dbReference type="GO" id="GO:0046933">
    <property type="term" value="F:proton-transporting ATP synthase activity, rotational mechanism"/>
    <property type="evidence" value="ECO:0007669"/>
    <property type="project" value="UniProtKB-UniRule"/>
</dbReference>
<dbReference type="OrthoDB" id="9809130at2"/>
<dbReference type="Pfam" id="PF00119">
    <property type="entry name" value="ATP-synt_A"/>
    <property type="match status" value="1"/>
</dbReference>
<evidence type="ECO:0000256" key="8">
    <source>
        <dbReference type="ARBA" id="ARBA00023065"/>
    </source>
</evidence>
<sequence length="380" mass="42223">MDLSHIFNSKKFFSISFYAVLFSLLSFSAYSQEHTAADTSHVPATAEHAEATEKDEDISKVILHHIADSHEWHFFGNVSIPLPVILWTDNGLVTFLSNKFGHNDHGTEILDADGTKLVNYHGKFYYPSDVKSADGTYISHDSKGELLNGKPLDISITKNVVSLLISVTVLLIVFIGIAGSYKKREGKAPKGLQSILEPIILFVRDDIAKPQLGHRYKGFMPYLLTVFFFVWLNNLMGLIPFFPGGANLTGNIAVTMMLALCTFVLTTVNGNKNYWGHVFTPHVPWWLYPLMIPVEIVGLFVKPVALMIRLFANITAGHILILSLISLIFILKSVFVAGIAIPFVLFISVIELVVGFIQAFIFTILSALFIGMAVEEHAEH</sequence>
<feature type="transmembrane region" description="Helical" evidence="11">
    <location>
        <begin position="320"/>
        <end position="347"/>
    </location>
</feature>
<feature type="transmembrane region" description="Helical" evidence="11">
    <location>
        <begin position="160"/>
        <end position="181"/>
    </location>
</feature>
<dbReference type="STRING" id="990371.SAMN05421813_11561"/>
<dbReference type="GO" id="GO:0005886">
    <property type="term" value="C:plasma membrane"/>
    <property type="evidence" value="ECO:0007669"/>
    <property type="project" value="UniProtKB-SubCell"/>
</dbReference>
<evidence type="ECO:0000256" key="12">
    <source>
        <dbReference type="RuleBase" id="RU000483"/>
    </source>
</evidence>
<feature type="transmembrane region" description="Helical" evidence="11">
    <location>
        <begin position="248"/>
        <end position="266"/>
    </location>
</feature>
<keyword evidence="4 11" id="KW-0138">CF(0)</keyword>
<evidence type="ECO:0000256" key="4">
    <source>
        <dbReference type="ARBA" id="ARBA00022547"/>
    </source>
</evidence>
<dbReference type="HAMAP" id="MF_01393">
    <property type="entry name" value="ATP_synth_a_bact"/>
    <property type="match status" value="1"/>
</dbReference>
<dbReference type="AlphaFoldDB" id="A0A1G9U5S6"/>
<dbReference type="InterPro" id="IPR000568">
    <property type="entry name" value="ATP_synth_F0_asu"/>
</dbReference>
<keyword evidence="7 11" id="KW-1133">Transmembrane helix</keyword>